<name>A0A1W7ACM9_9STAP</name>
<protein>
    <submittedName>
        <fullName evidence="1">Uncharacterized protein</fullName>
    </submittedName>
</protein>
<proteinExistence type="predicted"/>
<dbReference type="STRING" id="1855823.MCCS_16840"/>
<dbReference type="GeneID" id="35295789"/>
<keyword evidence="2" id="KW-1185">Reference proteome</keyword>
<accession>A0A1W7ACM9</accession>
<evidence type="ECO:0000313" key="1">
    <source>
        <dbReference type="EMBL" id="ARQ07321.1"/>
    </source>
</evidence>
<organism evidence="1 2">
    <name type="scientific">Macrococcoides canis</name>
    <dbReference type="NCBI Taxonomy" id="1855823"/>
    <lineage>
        <taxon>Bacteria</taxon>
        <taxon>Bacillati</taxon>
        <taxon>Bacillota</taxon>
        <taxon>Bacilli</taxon>
        <taxon>Bacillales</taxon>
        <taxon>Staphylococcaceae</taxon>
        <taxon>Macrococcoides</taxon>
    </lineage>
</organism>
<dbReference type="AlphaFoldDB" id="A0A1W7ACM9"/>
<dbReference type="Proteomes" id="UP000194154">
    <property type="component" value="Chromosome"/>
</dbReference>
<dbReference type="RefSeq" id="WP_086042885.1">
    <property type="nucleotide sequence ID" value="NZ_CBCRZA010000015.1"/>
</dbReference>
<reference evidence="1 2" key="1">
    <citation type="journal article" date="2017" name="Int. J. Syst. Evol. Microbiol.">
        <title>Macrococcus canis sp. nov., a skin bacterium associated with infections in dogs.</title>
        <authorList>
            <person name="Gobeli Brawand S."/>
            <person name="Cotting K."/>
            <person name="Gomez-Sanz E."/>
            <person name="Collaud A."/>
            <person name="Thomann A."/>
            <person name="Brodard I."/>
            <person name="Rodriguez-Campos S."/>
            <person name="Strauss C."/>
            <person name="Perreten V."/>
        </authorList>
    </citation>
    <scope>NUCLEOTIDE SEQUENCE [LARGE SCALE GENOMIC DNA]</scope>
    <source>
        <strain evidence="1 2">KM45013</strain>
    </source>
</reference>
<evidence type="ECO:0000313" key="2">
    <source>
        <dbReference type="Proteomes" id="UP000194154"/>
    </source>
</evidence>
<sequence length="86" mass="10163">MIIEKSVFAYKKHGFTKFVEKMDDHWTLKIVSNKDSEVVYKDKFYSMNDTHYLNDDVFAALDEYLMTVTDELTLVGSFLLGWRLPE</sequence>
<dbReference type="KEGG" id="mcak:MCCS_16840"/>
<dbReference type="EMBL" id="CP021059">
    <property type="protein sequence ID" value="ARQ07321.1"/>
    <property type="molecule type" value="Genomic_DNA"/>
</dbReference>
<gene>
    <name evidence="1" type="ORF">MCCS_16840</name>
</gene>